<keyword evidence="1" id="KW-1133">Transmembrane helix</keyword>
<sequence length="103" mass="11468">MDMLMTLIGHLFGDASSPYIIGFISDAIRGGETSSMAKYHALQYAMFLPIFGLIISIGCYLWATFYIVADHHRAKQEMHDFCVRPDGACIFLALSMTEDAIVL</sequence>
<evidence type="ECO:0000313" key="2">
    <source>
        <dbReference type="EMBL" id="PIO52693.1"/>
    </source>
</evidence>
<evidence type="ECO:0000313" key="3">
    <source>
        <dbReference type="Proteomes" id="UP000230423"/>
    </source>
</evidence>
<organism evidence="2 3">
    <name type="scientific">Teladorsagia circumcincta</name>
    <name type="common">Brown stomach worm</name>
    <name type="synonym">Ostertagia circumcincta</name>
    <dbReference type="NCBI Taxonomy" id="45464"/>
    <lineage>
        <taxon>Eukaryota</taxon>
        <taxon>Metazoa</taxon>
        <taxon>Ecdysozoa</taxon>
        <taxon>Nematoda</taxon>
        <taxon>Chromadorea</taxon>
        <taxon>Rhabditida</taxon>
        <taxon>Rhabditina</taxon>
        <taxon>Rhabditomorpha</taxon>
        <taxon>Strongyloidea</taxon>
        <taxon>Trichostrongylidae</taxon>
        <taxon>Teladorsagia</taxon>
    </lineage>
</organism>
<dbReference type="EMBL" id="KZ427571">
    <property type="protein sequence ID" value="PIO52693.1"/>
    <property type="molecule type" value="Genomic_DNA"/>
</dbReference>
<protein>
    <submittedName>
        <fullName evidence="2">Uncharacterized protein</fullName>
    </submittedName>
</protein>
<name>A0A2G9T419_TELCI</name>
<dbReference type="AlphaFoldDB" id="A0A2G9T419"/>
<feature type="transmembrane region" description="Helical" evidence="1">
    <location>
        <begin position="44"/>
        <end position="69"/>
    </location>
</feature>
<dbReference type="Proteomes" id="UP000230423">
    <property type="component" value="Unassembled WGS sequence"/>
</dbReference>
<gene>
    <name evidence="2" type="ORF">TELCIR_25999</name>
</gene>
<keyword evidence="1" id="KW-0812">Transmembrane</keyword>
<keyword evidence="1" id="KW-0472">Membrane</keyword>
<evidence type="ECO:0000256" key="1">
    <source>
        <dbReference type="SAM" id="Phobius"/>
    </source>
</evidence>
<keyword evidence="3" id="KW-1185">Reference proteome</keyword>
<accession>A0A2G9T419</accession>
<proteinExistence type="predicted"/>
<reference evidence="2 3" key="1">
    <citation type="submission" date="2015-09" db="EMBL/GenBank/DDBJ databases">
        <title>Draft genome of the parasitic nematode Teladorsagia circumcincta isolate WARC Sus (inbred).</title>
        <authorList>
            <person name="Mitreva M."/>
        </authorList>
    </citation>
    <scope>NUCLEOTIDE SEQUENCE [LARGE SCALE GENOMIC DNA]</scope>
    <source>
        <strain evidence="2 3">S</strain>
    </source>
</reference>
<dbReference type="OrthoDB" id="6770063at2759"/>